<dbReference type="InterPro" id="IPR036257">
    <property type="entry name" value="Cyt_c_oxidase_su2_TM_sf"/>
</dbReference>
<keyword evidence="5 16" id="KW-0679">Respiratory chain</keyword>
<keyword evidence="4 16" id="KW-0813">Transport</keyword>
<evidence type="ECO:0000256" key="4">
    <source>
        <dbReference type="ARBA" id="ARBA00022448"/>
    </source>
</evidence>
<sequence length="224" mass="25075">MSFWGQLNLIDAGSPLQSEMFLFHDHTIVLLLGIFSFVAIVGAKFLLNTFTSRVVLEAQTLETVWTLLPALLLIWLALPSLRLLYLLDEHSSTGLILKSTGHQWYWSYEIPLCDSGSFDSYMVPESDLEVGEYRLLEVDNRAVVPFQMETTVIATSADVLHAWALPAMGVKMDAVPGRLNSFSMFVDKPGVYYGQCSEICGANHSFMPIVVEAVDLKDFINLEF</sequence>
<dbReference type="InterPro" id="IPR001505">
    <property type="entry name" value="Copper_CuA"/>
</dbReference>
<evidence type="ECO:0000256" key="13">
    <source>
        <dbReference type="ARBA" id="ARBA00023008"/>
    </source>
</evidence>
<comment type="subcellular location">
    <subcellularLocation>
        <location evidence="1 16">Mitochondrion inner membrane</location>
        <topology evidence="1 16">Multi-pass membrane protein</topology>
    </subcellularLocation>
</comment>
<evidence type="ECO:0000256" key="2">
    <source>
        <dbReference type="ARBA" id="ARBA00007866"/>
    </source>
</evidence>
<reference evidence="20" key="1">
    <citation type="submission" date="2015-02" db="EMBL/GenBank/DDBJ databases">
        <title>The mitochondrial genomes of the nudibranch mollusks, Melibe leonina and Tritonia diomedea, and their impact on gastropod phylogeny.</title>
        <authorList>
            <person name="Sevigny J.L."/>
            <person name="Kirouac L.E."/>
            <person name="Thomas W.K."/>
            <person name="Ramsdell J.S."/>
            <person name="Lawlor K.E."/>
            <person name="Sharifi O."/>
            <person name="Grewal S."/>
            <person name="Baysdorfer C."/>
            <person name="Curr K."/>
            <person name="Naimie A.A."/>
            <person name="Okamoto K."/>
            <person name="Murray J.A."/>
            <person name="Newcomb J.M."/>
        </authorList>
    </citation>
    <scope>NUCLEOTIDE SEQUENCE</scope>
</reference>
<keyword evidence="16 20" id="KW-0496">Mitochondrion</keyword>
<comment type="function">
    <text evidence="16">Component of the cytochrome c oxidase, the last enzyme in the mitochondrial electron transport chain which drives oxidative phosphorylation. The respiratory chain contains 3 multisubunit complexes succinate dehydrogenase (complex II, CII), ubiquinol-cytochrome c oxidoreductase (cytochrome b-c1 complex, complex III, CIII) and cytochrome c oxidase (complex IV, CIV), that cooperate to transfer electrons derived from NADH and succinate to molecular oxygen, creating an electrochemical gradient over the inner membrane that drives transmembrane transport and the ATP synthase. Cytochrome c oxidase is the component of the respiratory chain that catalyzes the reduction of oxygen to water. Electrons originating from reduced cytochrome c in the intermembrane space (IMS) are transferred via the dinuclear copper A center (CU(A)) of subunit 2 and heme A of subunit 1 to the active site in subunit 1, a binuclear center (BNC) formed by heme A3 and copper B (CU(B)). The BNC reduces molecular oxygen to 2 water molecules using 4 electrons from cytochrome c in the IMS and 4 protons from the mitochondrial matrix.</text>
</comment>
<keyword evidence="8 16" id="KW-0999">Mitochondrion inner membrane</keyword>
<dbReference type="GeneID" id="24251409"/>
<dbReference type="CTD" id="4513"/>
<dbReference type="CDD" id="cd13912">
    <property type="entry name" value="CcO_II_C"/>
    <property type="match status" value="1"/>
</dbReference>
<evidence type="ECO:0000256" key="9">
    <source>
        <dbReference type="ARBA" id="ARBA00022842"/>
    </source>
</evidence>
<evidence type="ECO:0000256" key="6">
    <source>
        <dbReference type="ARBA" id="ARBA00022692"/>
    </source>
</evidence>
<comment type="similarity">
    <text evidence="2 16">Belongs to the cytochrome c oxidase subunit 2 family.</text>
</comment>
<dbReference type="PANTHER" id="PTHR22888">
    <property type="entry name" value="CYTOCHROME C OXIDASE, SUBUNIT II"/>
    <property type="match status" value="1"/>
</dbReference>
<dbReference type="InterPro" id="IPR002429">
    <property type="entry name" value="CcO_II-like_C"/>
</dbReference>
<gene>
    <name evidence="20" type="primary">COX2</name>
</gene>
<dbReference type="InterPro" id="IPR011759">
    <property type="entry name" value="Cyt_c_oxidase_su2_TM_dom"/>
</dbReference>
<feature type="domain" description="Cytochrome oxidase subunit II copper A binding" evidence="18">
    <location>
        <begin position="92"/>
        <end position="224"/>
    </location>
</feature>
<dbReference type="EMBL" id="KP764765">
    <property type="protein sequence ID" value="AKE07289.1"/>
    <property type="molecule type" value="Genomic_DNA"/>
</dbReference>
<dbReference type="SUPFAM" id="SSF81464">
    <property type="entry name" value="Cytochrome c oxidase subunit II-like, transmembrane region"/>
    <property type="match status" value="1"/>
</dbReference>
<name>A0A0F6T3Y1_9GAST</name>
<dbReference type="Gene3D" id="2.60.40.420">
    <property type="entry name" value="Cupredoxins - blue copper proteins"/>
    <property type="match status" value="1"/>
</dbReference>
<dbReference type="PRINTS" id="PR01166">
    <property type="entry name" value="CYCOXIDASEII"/>
</dbReference>
<dbReference type="Pfam" id="PF02790">
    <property type="entry name" value="COX2_TM"/>
    <property type="match status" value="1"/>
</dbReference>
<evidence type="ECO:0000313" key="20">
    <source>
        <dbReference type="EMBL" id="AKE07289.1"/>
    </source>
</evidence>
<dbReference type="FunFam" id="2.60.40.420:FF:000001">
    <property type="entry name" value="Cytochrome c oxidase subunit 2"/>
    <property type="match status" value="1"/>
</dbReference>
<comment type="catalytic activity">
    <reaction evidence="15">
        <text>4 Fe(II)-[cytochrome c] + O2 + 8 H(+)(in) = 4 Fe(III)-[cytochrome c] + 2 H2O + 4 H(+)(out)</text>
        <dbReference type="Rhea" id="RHEA:11436"/>
        <dbReference type="Rhea" id="RHEA-COMP:10350"/>
        <dbReference type="Rhea" id="RHEA-COMP:14399"/>
        <dbReference type="ChEBI" id="CHEBI:15377"/>
        <dbReference type="ChEBI" id="CHEBI:15378"/>
        <dbReference type="ChEBI" id="CHEBI:15379"/>
        <dbReference type="ChEBI" id="CHEBI:29033"/>
        <dbReference type="ChEBI" id="CHEBI:29034"/>
        <dbReference type="EC" id="7.1.1.9"/>
    </reaction>
    <physiologicalReaction direction="left-to-right" evidence="15">
        <dbReference type="Rhea" id="RHEA:11437"/>
    </physiologicalReaction>
</comment>
<keyword evidence="11 16" id="KW-0249">Electron transport</keyword>
<evidence type="ECO:0000259" key="18">
    <source>
        <dbReference type="PROSITE" id="PS50857"/>
    </source>
</evidence>
<accession>A0A0F6T3Y1</accession>
<dbReference type="GO" id="GO:0005507">
    <property type="term" value="F:copper ion binding"/>
    <property type="evidence" value="ECO:0007669"/>
    <property type="project" value="InterPro"/>
</dbReference>
<dbReference type="PROSITE" id="PS50857">
    <property type="entry name" value="COX2_CUA"/>
    <property type="match status" value="1"/>
</dbReference>
<geneLocation type="mitochondrion" evidence="20"/>
<feature type="transmembrane region" description="Helical" evidence="17">
    <location>
        <begin position="28"/>
        <end position="47"/>
    </location>
</feature>
<evidence type="ECO:0000256" key="17">
    <source>
        <dbReference type="SAM" id="Phobius"/>
    </source>
</evidence>
<dbReference type="InterPro" id="IPR034210">
    <property type="entry name" value="CcO_II_C"/>
</dbReference>
<evidence type="ECO:0000256" key="3">
    <source>
        <dbReference type="ARBA" id="ARBA00015946"/>
    </source>
</evidence>
<proteinExistence type="inferred from homology"/>
<keyword evidence="6 16" id="KW-0812">Transmembrane</keyword>
<keyword evidence="14 16" id="KW-0472">Membrane</keyword>
<dbReference type="RefSeq" id="YP_009136684.1">
    <property type="nucleotide sequence ID" value="NC_026988.1"/>
</dbReference>
<feature type="domain" description="Cytochrome oxidase subunit II transmembrane region profile" evidence="19">
    <location>
        <begin position="1"/>
        <end position="91"/>
    </location>
</feature>
<feature type="transmembrane region" description="Helical" evidence="17">
    <location>
        <begin position="67"/>
        <end position="87"/>
    </location>
</feature>
<dbReference type="GO" id="GO:0042773">
    <property type="term" value="P:ATP synthesis coupled electron transport"/>
    <property type="evidence" value="ECO:0007669"/>
    <property type="project" value="TreeGrafter"/>
</dbReference>
<evidence type="ECO:0000256" key="14">
    <source>
        <dbReference type="ARBA" id="ARBA00023136"/>
    </source>
</evidence>
<dbReference type="Gene3D" id="1.10.287.90">
    <property type="match status" value="1"/>
</dbReference>
<organism evidence="20">
    <name type="scientific">Tritonia tetraquetra</name>
    <dbReference type="NCBI Taxonomy" id="2780533"/>
    <lineage>
        <taxon>Eukaryota</taxon>
        <taxon>Metazoa</taxon>
        <taxon>Spiralia</taxon>
        <taxon>Lophotrochozoa</taxon>
        <taxon>Mollusca</taxon>
        <taxon>Gastropoda</taxon>
        <taxon>Heterobranchia</taxon>
        <taxon>Euthyneura</taxon>
        <taxon>Nudipleura</taxon>
        <taxon>Nudibranchia</taxon>
        <taxon>Cladobranchia</taxon>
        <taxon>Dendronotoidea</taxon>
        <taxon>Tritoniidae</taxon>
        <taxon>Tritonia</taxon>
    </lineage>
</organism>
<dbReference type="PROSITE" id="PS00078">
    <property type="entry name" value="COX2"/>
    <property type="match status" value="1"/>
</dbReference>
<dbReference type="GO" id="GO:0005743">
    <property type="term" value="C:mitochondrial inner membrane"/>
    <property type="evidence" value="ECO:0007669"/>
    <property type="project" value="UniProtKB-SubCell"/>
</dbReference>
<dbReference type="GO" id="GO:0004129">
    <property type="term" value="F:cytochrome-c oxidase activity"/>
    <property type="evidence" value="ECO:0007669"/>
    <property type="project" value="UniProtKB-EC"/>
</dbReference>
<dbReference type="PANTHER" id="PTHR22888:SF9">
    <property type="entry name" value="CYTOCHROME C OXIDASE SUBUNIT 2"/>
    <property type="match status" value="1"/>
</dbReference>
<evidence type="ECO:0000259" key="19">
    <source>
        <dbReference type="PROSITE" id="PS50999"/>
    </source>
</evidence>
<keyword evidence="12 17" id="KW-1133">Transmembrane helix</keyword>
<evidence type="ECO:0000256" key="15">
    <source>
        <dbReference type="ARBA" id="ARBA00049512"/>
    </source>
</evidence>
<keyword evidence="10" id="KW-1278">Translocase</keyword>
<evidence type="ECO:0000256" key="5">
    <source>
        <dbReference type="ARBA" id="ARBA00022660"/>
    </source>
</evidence>
<dbReference type="Pfam" id="PF00116">
    <property type="entry name" value="COX2"/>
    <property type="match status" value="1"/>
</dbReference>
<dbReference type="InterPro" id="IPR008972">
    <property type="entry name" value="Cupredoxin"/>
</dbReference>
<evidence type="ECO:0000256" key="11">
    <source>
        <dbReference type="ARBA" id="ARBA00022982"/>
    </source>
</evidence>
<dbReference type="InterPro" id="IPR045187">
    <property type="entry name" value="CcO_II"/>
</dbReference>
<evidence type="ECO:0000256" key="7">
    <source>
        <dbReference type="ARBA" id="ARBA00022723"/>
    </source>
</evidence>
<evidence type="ECO:0000256" key="10">
    <source>
        <dbReference type="ARBA" id="ARBA00022967"/>
    </source>
</evidence>
<evidence type="ECO:0000256" key="12">
    <source>
        <dbReference type="ARBA" id="ARBA00022989"/>
    </source>
</evidence>
<dbReference type="PROSITE" id="PS50999">
    <property type="entry name" value="COX2_TM"/>
    <property type="match status" value="1"/>
</dbReference>
<keyword evidence="7 16" id="KW-0479">Metal-binding</keyword>
<dbReference type="AlphaFoldDB" id="A0A0F6T3Y1"/>
<keyword evidence="13 16" id="KW-0186">Copper</keyword>
<keyword evidence="9" id="KW-0460">Magnesium</keyword>
<comment type="cofactor">
    <cofactor evidence="16">
        <name>Cu cation</name>
        <dbReference type="ChEBI" id="CHEBI:23378"/>
    </cofactor>
    <text evidence="16">Binds a copper A center.</text>
</comment>
<protein>
    <recommendedName>
        <fullName evidence="3 16">Cytochrome c oxidase subunit 2</fullName>
    </recommendedName>
</protein>
<evidence type="ECO:0000256" key="1">
    <source>
        <dbReference type="ARBA" id="ARBA00004448"/>
    </source>
</evidence>
<dbReference type="SUPFAM" id="SSF49503">
    <property type="entry name" value="Cupredoxins"/>
    <property type="match status" value="1"/>
</dbReference>
<evidence type="ECO:0000256" key="8">
    <source>
        <dbReference type="ARBA" id="ARBA00022792"/>
    </source>
</evidence>
<evidence type="ECO:0000256" key="16">
    <source>
        <dbReference type="RuleBase" id="RU000457"/>
    </source>
</evidence>